<protein>
    <submittedName>
        <fullName evidence="6">LysR family transcriptional regulator</fullName>
    </submittedName>
</protein>
<evidence type="ECO:0000256" key="2">
    <source>
        <dbReference type="ARBA" id="ARBA00023015"/>
    </source>
</evidence>
<dbReference type="InterPro" id="IPR036388">
    <property type="entry name" value="WH-like_DNA-bd_sf"/>
</dbReference>
<evidence type="ECO:0000256" key="1">
    <source>
        <dbReference type="ARBA" id="ARBA00009437"/>
    </source>
</evidence>
<dbReference type="Gene3D" id="1.10.10.10">
    <property type="entry name" value="Winged helix-like DNA-binding domain superfamily/Winged helix DNA-binding domain"/>
    <property type="match status" value="1"/>
</dbReference>
<organism evidence="6 7">
    <name type="scientific">Cupriavidus lacunae</name>
    <dbReference type="NCBI Taxonomy" id="2666307"/>
    <lineage>
        <taxon>Bacteria</taxon>
        <taxon>Pseudomonadati</taxon>
        <taxon>Pseudomonadota</taxon>
        <taxon>Betaproteobacteria</taxon>
        <taxon>Burkholderiales</taxon>
        <taxon>Burkholderiaceae</taxon>
        <taxon>Cupriavidus</taxon>
    </lineage>
</organism>
<feature type="domain" description="HTH lysR-type" evidence="5">
    <location>
        <begin position="11"/>
        <end position="63"/>
    </location>
</feature>
<dbReference type="Gene3D" id="3.40.190.290">
    <property type="match status" value="1"/>
</dbReference>
<sequence length="312" mass="33757">MLSHRLQDTSLRYFLEVVRSGSLTEAAQRLNVTVSAVSRQVGTLEALLGVPLFDRRPRGMVASAAGELLAAYALRGALEADRVVSEIAALQGLRRGRVRVASSAGFAIEFLPRSIAEFRQCYPGLQFHVRVAPPAEVTGIVLHGDADIGITYSRAAEQGIRIEHRQPAPVIAIMRPDHPLARFRSVTLAQMQPYPMALPEGDNTVRQLFDIACGERGIVFEPVLVTNHFETLTSFVLHGGGLSISGTVTVGDRLRRGELHAASIRERGMRRRAIELQTLAGRTLPEGVRAFLGFIREKLAAEAGVAAGPGAT</sequence>
<keyword evidence="7" id="KW-1185">Reference proteome</keyword>
<dbReference type="SUPFAM" id="SSF46785">
    <property type="entry name" value="Winged helix' DNA-binding domain"/>
    <property type="match status" value="1"/>
</dbReference>
<keyword evidence="2" id="KW-0805">Transcription regulation</keyword>
<dbReference type="InterPro" id="IPR050950">
    <property type="entry name" value="HTH-type_LysR_regulators"/>
</dbReference>
<dbReference type="GO" id="GO:0005829">
    <property type="term" value="C:cytosol"/>
    <property type="evidence" value="ECO:0007669"/>
    <property type="project" value="TreeGrafter"/>
</dbReference>
<reference evidence="7" key="1">
    <citation type="submission" date="2018-06" db="EMBL/GenBank/DDBJ databases">
        <authorList>
            <person name="Feng T."/>
            <person name="Jeon C.O."/>
        </authorList>
    </citation>
    <scope>NUCLEOTIDE SEQUENCE [LARGE SCALE GENOMIC DNA]</scope>
    <source>
        <strain evidence="7">S23</strain>
    </source>
</reference>
<dbReference type="GO" id="GO:0003700">
    <property type="term" value="F:DNA-binding transcription factor activity"/>
    <property type="evidence" value="ECO:0007669"/>
    <property type="project" value="InterPro"/>
</dbReference>
<dbReference type="Pfam" id="PF03466">
    <property type="entry name" value="LysR_substrate"/>
    <property type="match status" value="1"/>
</dbReference>
<evidence type="ECO:0000256" key="4">
    <source>
        <dbReference type="ARBA" id="ARBA00023163"/>
    </source>
</evidence>
<evidence type="ECO:0000259" key="5">
    <source>
        <dbReference type="PROSITE" id="PS50931"/>
    </source>
</evidence>
<dbReference type="PANTHER" id="PTHR30419:SF8">
    <property type="entry name" value="NITROGEN ASSIMILATION TRANSCRIPTIONAL ACTIVATOR-RELATED"/>
    <property type="match status" value="1"/>
</dbReference>
<dbReference type="SUPFAM" id="SSF53850">
    <property type="entry name" value="Periplasmic binding protein-like II"/>
    <property type="match status" value="1"/>
</dbReference>
<comment type="similarity">
    <text evidence="1">Belongs to the LysR transcriptional regulatory family.</text>
</comment>
<comment type="caution">
    <text evidence="6">The sequence shown here is derived from an EMBL/GenBank/DDBJ whole genome shotgun (WGS) entry which is preliminary data.</text>
</comment>
<keyword evidence="3" id="KW-0238">DNA-binding</keyword>
<dbReference type="PRINTS" id="PR00039">
    <property type="entry name" value="HTHLYSR"/>
</dbReference>
<dbReference type="EMBL" id="QKWJ01000121">
    <property type="protein sequence ID" value="RDK05004.1"/>
    <property type="molecule type" value="Genomic_DNA"/>
</dbReference>
<gene>
    <name evidence="6" type="ORF">DN412_39455</name>
</gene>
<dbReference type="RefSeq" id="WP_115216502.1">
    <property type="nucleotide sequence ID" value="NZ_QKWJ01000121.1"/>
</dbReference>
<dbReference type="AlphaFoldDB" id="A0A370NHE6"/>
<proteinExistence type="inferred from homology"/>
<dbReference type="Pfam" id="PF00126">
    <property type="entry name" value="HTH_1"/>
    <property type="match status" value="1"/>
</dbReference>
<dbReference type="InterPro" id="IPR036390">
    <property type="entry name" value="WH_DNA-bd_sf"/>
</dbReference>
<dbReference type="InterPro" id="IPR000847">
    <property type="entry name" value="LysR_HTH_N"/>
</dbReference>
<name>A0A370NHE6_9BURK</name>
<dbReference type="PROSITE" id="PS50931">
    <property type="entry name" value="HTH_LYSR"/>
    <property type="match status" value="1"/>
</dbReference>
<keyword evidence="4" id="KW-0804">Transcription</keyword>
<dbReference type="CDD" id="cd08426">
    <property type="entry name" value="PBP2_LTTR_like_5"/>
    <property type="match status" value="1"/>
</dbReference>
<evidence type="ECO:0000313" key="6">
    <source>
        <dbReference type="EMBL" id="RDK05004.1"/>
    </source>
</evidence>
<evidence type="ECO:0000256" key="3">
    <source>
        <dbReference type="ARBA" id="ARBA00023125"/>
    </source>
</evidence>
<dbReference type="InterPro" id="IPR005119">
    <property type="entry name" value="LysR_subst-bd"/>
</dbReference>
<dbReference type="GO" id="GO:0003677">
    <property type="term" value="F:DNA binding"/>
    <property type="evidence" value="ECO:0007669"/>
    <property type="project" value="UniProtKB-KW"/>
</dbReference>
<evidence type="ECO:0000313" key="7">
    <source>
        <dbReference type="Proteomes" id="UP000255165"/>
    </source>
</evidence>
<accession>A0A370NHE6</accession>
<dbReference type="Proteomes" id="UP000255165">
    <property type="component" value="Unassembled WGS sequence"/>
</dbReference>
<dbReference type="PANTHER" id="PTHR30419">
    <property type="entry name" value="HTH-TYPE TRANSCRIPTIONAL REGULATOR YBHD"/>
    <property type="match status" value="1"/>
</dbReference>